<dbReference type="GO" id="GO:0016746">
    <property type="term" value="F:acyltransferase activity"/>
    <property type="evidence" value="ECO:0007669"/>
    <property type="project" value="UniProtKB-KW"/>
</dbReference>
<dbReference type="OrthoDB" id="9808633at2"/>
<keyword evidence="4" id="KW-0808">Transferase</keyword>
<dbReference type="PANTHER" id="PTHR30606">
    <property type="entry name" value="LIPID A BIOSYNTHESIS LAUROYL ACYLTRANSFERASE"/>
    <property type="match status" value="1"/>
</dbReference>
<evidence type="ECO:0000256" key="3">
    <source>
        <dbReference type="ARBA" id="ARBA00022519"/>
    </source>
</evidence>
<comment type="subcellular location">
    <subcellularLocation>
        <location evidence="1">Cell inner membrane</location>
    </subcellularLocation>
</comment>
<evidence type="ECO:0000256" key="1">
    <source>
        <dbReference type="ARBA" id="ARBA00004533"/>
    </source>
</evidence>
<protein>
    <submittedName>
        <fullName evidence="7">Acyl-CoA synthetase</fullName>
    </submittedName>
</protein>
<organism evidence="7 8">
    <name type="scientific">Thiobacillus denitrificans</name>
    <dbReference type="NCBI Taxonomy" id="36861"/>
    <lineage>
        <taxon>Bacteria</taxon>
        <taxon>Pseudomonadati</taxon>
        <taxon>Pseudomonadota</taxon>
        <taxon>Betaproteobacteria</taxon>
        <taxon>Nitrosomonadales</taxon>
        <taxon>Thiobacillaceae</taxon>
        <taxon>Thiobacillus</taxon>
    </lineage>
</organism>
<gene>
    <name evidence="7" type="ORF">ABW22_04100</name>
</gene>
<dbReference type="InterPro" id="IPR014548">
    <property type="entry name" value="Ac_Trasf"/>
</dbReference>
<reference evidence="7 8" key="1">
    <citation type="journal article" date="2015" name="Appl. Environ. Microbiol.">
        <title>Aerobic and Anaerobic Thiosulfate Oxidation by a Cold-Adapted, Subglacial Chemoautotroph.</title>
        <authorList>
            <person name="Harrold Z.R."/>
            <person name="Skidmore M.L."/>
            <person name="Hamilton T.L."/>
            <person name="Desch L."/>
            <person name="Amada K."/>
            <person name="van Gelder W."/>
            <person name="Glover K."/>
            <person name="Roden E.E."/>
            <person name="Boyd E.S."/>
        </authorList>
    </citation>
    <scope>NUCLEOTIDE SEQUENCE [LARGE SCALE GENOMIC DNA]</scope>
    <source>
        <strain evidence="7 8">RG</strain>
    </source>
</reference>
<dbReference type="GO" id="GO:0009247">
    <property type="term" value="P:glycolipid biosynthetic process"/>
    <property type="evidence" value="ECO:0007669"/>
    <property type="project" value="UniProtKB-ARBA"/>
</dbReference>
<evidence type="ECO:0000313" key="7">
    <source>
        <dbReference type="EMBL" id="KVW97293.1"/>
    </source>
</evidence>
<dbReference type="PATRIC" id="fig|36861.3.peg.271"/>
<dbReference type="Pfam" id="PF03279">
    <property type="entry name" value="Lip_A_acyltrans"/>
    <property type="match status" value="1"/>
</dbReference>
<evidence type="ECO:0000256" key="5">
    <source>
        <dbReference type="ARBA" id="ARBA00023136"/>
    </source>
</evidence>
<dbReference type="GO" id="GO:0005886">
    <property type="term" value="C:plasma membrane"/>
    <property type="evidence" value="ECO:0007669"/>
    <property type="project" value="UniProtKB-SubCell"/>
</dbReference>
<dbReference type="EMBL" id="LDUG01000016">
    <property type="protein sequence ID" value="KVW97293.1"/>
    <property type="molecule type" value="Genomic_DNA"/>
</dbReference>
<dbReference type="InterPro" id="IPR004960">
    <property type="entry name" value="LipA_acyltrans"/>
</dbReference>
<name>A0A119CWX5_THIDE</name>
<dbReference type="Proteomes" id="UP000064243">
    <property type="component" value="Unassembled WGS sequence"/>
</dbReference>
<evidence type="ECO:0000256" key="6">
    <source>
        <dbReference type="ARBA" id="ARBA00023315"/>
    </source>
</evidence>
<keyword evidence="8" id="KW-1185">Reference proteome</keyword>
<keyword evidence="5" id="KW-0472">Membrane</keyword>
<keyword evidence="3" id="KW-0997">Cell inner membrane</keyword>
<evidence type="ECO:0000256" key="4">
    <source>
        <dbReference type="ARBA" id="ARBA00022679"/>
    </source>
</evidence>
<keyword evidence="6" id="KW-0012">Acyltransferase</keyword>
<accession>A0A119CWX5</accession>
<dbReference type="CDD" id="cd07984">
    <property type="entry name" value="LPLAT_LABLAT-like"/>
    <property type="match status" value="1"/>
</dbReference>
<dbReference type="PANTHER" id="PTHR30606:SF9">
    <property type="entry name" value="LIPID A BIOSYNTHESIS LAUROYLTRANSFERASE"/>
    <property type="match status" value="1"/>
</dbReference>
<comment type="caution">
    <text evidence="7">The sequence shown here is derived from an EMBL/GenBank/DDBJ whole genome shotgun (WGS) entry which is preliminary data.</text>
</comment>
<evidence type="ECO:0000313" key="8">
    <source>
        <dbReference type="Proteomes" id="UP000064243"/>
    </source>
</evidence>
<dbReference type="AlphaFoldDB" id="A0A119CWX5"/>
<keyword evidence="2" id="KW-1003">Cell membrane</keyword>
<evidence type="ECO:0000256" key="2">
    <source>
        <dbReference type="ARBA" id="ARBA00022475"/>
    </source>
</evidence>
<proteinExistence type="predicted"/>
<sequence length="310" mass="34609">MSAPAPGISRQAEWVRRPERSNRTMLRVMTWISLRLGRPPARFILAGISLYFLLFAPAAKAASRAYLRRALDREPSFADLFRHFHSFASTIHDRVFLLNARFDLFQVEVHGEDVIKAVQAAGHGAILMGAHMGSFEVVRAIGRLQPGLRVVMVMYEENARKLNAALAAINPAAVQDIIPLGQFDSMLRVQACLDDGMVLGVLGDRTLGGAPTLRVPFLGADAEFPIGPMRLAAMLRRPVLFMSGLYLGGNRYAIHFERLADFSDLERPERDVAVQAAVVAYAACLERHCRAAPYNWFNFFDFWRQKGARP</sequence>
<dbReference type="PIRSF" id="PIRSF028561">
    <property type="entry name" value="Ac_Trasf"/>
    <property type="match status" value="1"/>
</dbReference>